<dbReference type="Proteomes" id="UP000183945">
    <property type="component" value="Unassembled WGS sequence"/>
</dbReference>
<dbReference type="PANTHER" id="PTHR43249:SF1">
    <property type="entry name" value="D-GLUCOSIDE 3-DEHYDROGENASE"/>
    <property type="match status" value="1"/>
</dbReference>
<feature type="domain" description="Gfo/Idh/MocA-like oxidoreductase N-terminal" evidence="1">
    <location>
        <begin position="1"/>
        <end position="92"/>
    </location>
</feature>
<dbReference type="SUPFAM" id="SSF51735">
    <property type="entry name" value="NAD(P)-binding Rossmann-fold domains"/>
    <property type="match status" value="1"/>
</dbReference>
<dbReference type="Gene3D" id="3.40.50.720">
    <property type="entry name" value="NAD(P)-binding Rossmann-like Domain"/>
    <property type="match status" value="1"/>
</dbReference>
<dbReference type="InterPro" id="IPR000683">
    <property type="entry name" value="Gfo/Idh/MocA-like_OxRdtase_N"/>
</dbReference>
<dbReference type="STRING" id="1073325.SAMN05444483_103200"/>
<evidence type="ECO:0000259" key="1">
    <source>
        <dbReference type="Pfam" id="PF01408"/>
    </source>
</evidence>
<feature type="domain" description="GFO/IDH/MocA-like oxidoreductase" evidence="2">
    <location>
        <begin position="123"/>
        <end position="242"/>
    </location>
</feature>
<dbReference type="Pfam" id="PF01408">
    <property type="entry name" value="GFO_IDH_MocA"/>
    <property type="match status" value="1"/>
</dbReference>
<dbReference type="InterPro" id="IPR036291">
    <property type="entry name" value="NAD(P)-bd_dom_sf"/>
</dbReference>
<dbReference type="InterPro" id="IPR055170">
    <property type="entry name" value="GFO_IDH_MocA-like_dom"/>
</dbReference>
<proteinExistence type="predicted"/>
<name>A0A1M5FI52_SALEC</name>
<dbReference type="EMBL" id="FQVT01000003">
    <property type="protein sequence ID" value="SHF91099.1"/>
    <property type="molecule type" value="Genomic_DNA"/>
</dbReference>
<reference evidence="4" key="1">
    <citation type="submission" date="2016-11" db="EMBL/GenBank/DDBJ databases">
        <authorList>
            <person name="Varghese N."/>
            <person name="Submissions S."/>
        </authorList>
    </citation>
    <scope>NUCLEOTIDE SEQUENCE [LARGE SCALE GENOMIC DNA]</scope>
    <source>
        <strain evidence="4">DSM 24579</strain>
    </source>
</reference>
<evidence type="ECO:0000259" key="2">
    <source>
        <dbReference type="Pfam" id="PF22725"/>
    </source>
</evidence>
<dbReference type="Gene3D" id="3.30.360.10">
    <property type="entry name" value="Dihydrodipicolinate Reductase, domain 2"/>
    <property type="match status" value="1"/>
</dbReference>
<evidence type="ECO:0000313" key="3">
    <source>
        <dbReference type="EMBL" id="SHF91099.1"/>
    </source>
</evidence>
<keyword evidence="4" id="KW-1185">Reference proteome</keyword>
<dbReference type="OrthoDB" id="9815825at2"/>
<sequence length="305" mass="35053">MKVLIIGLGSIAKKHIAALRKNWEVSVYALRSSAKSNSLDGVTDLYSTNELDELQFDFFIISNPTSKHAEAIEKILKYKKPLFIEKPLFDKIGTSNQALISRINNDKIPNYVACNLRFLDCLQEAKKMIAGLRINEINSYCGSYLPNWRPDVDFRKSYSANKEMGGGVHIDLIHELDYLYWFLGMPKKSNTKFTSQSHLDISAVDYANYLLEYDGFCASVILNYYRKEPKRTLEIVTSQATFVVNLLENKIFENGKEVYASSQKILDTYEVQMNFFLKNILVKDDFNEFNTVNEAYKILALCMEN</sequence>
<evidence type="ECO:0000313" key="4">
    <source>
        <dbReference type="Proteomes" id="UP000183945"/>
    </source>
</evidence>
<dbReference type="RefSeq" id="WP_072878128.1">
    <property type="nucleotide sequence ID" value="NZ_FQVT01000003.1"/>
</dbReference>
<gene>
    <name evidence="3" type="ORF">SAMN05444483_103200</name>
</gene>
<protein>
    <submittedName>
        <fullName evidence="3">Predicted dehydrogenase</fullName>
    </submittedName>
</protein>
<organism evidence="3 4">
    <name type="scientific">Salegentibacter echinorum</name>
    <dbReference type="NCBI Taxonomy" id="1073325"/>
    <lineage>
        <taxon>Bacteria</taxon>
        <taxon>Pseudomonadati</taxon>
        <taxon>Bacteroidota</taxon>
        <taxon>Flavobacteriia</taxon>
        <taxon>Flavobacteriales</taxon>
        <taxon>Flavobacteriaceae</taxon>
        <taxon>Salegentibacter</taxon>
    </lineage>
</organism>
<dbReference type="InterPro" id="IPR052515">
    <property type="entry name" value="Gfo/Idh/MocA_Oxidoreductase"/>
</dbReference>
<dbReference type="Pfam" id="PF22725">
    <property type="entry name" value="GFO_IDH_MocA_C3"/>
    <property type="match status" value="1"/>
</dbReference>
<dbReference type="AlphaFoldDB" id="A0A1M5FI52"/>
<accession>A0A1M5FI52</accession>
<dbReference type="GO" id="GO:0000166">
    <property type="term" value="F:nucleotide binding"/>
    <property type="evidence" value="ECO:0007669"/>
    <property type="project" value="InterPro"/>
</dbReference>
<dbReference type="PANTHER" id="PTHR43249">
    <property type="entry name" value="UDP-N-ACETYL-2-AMINO-2-DEOXY-D-GLUCURONATE OXIDASE"/>
    <property type="match status" value="1"/>
</dbReference>
<dbReference type="SUPFAM" id="SSF55347">
    <property type="entry name" value="Glyceraldehyde-3-phosphate dehydrogenase-like, C-terminal domain"/>
    <property type="match status" value="1"/>
</dbReference>